<evidence type="ECO:0000313" key="2">
    <source>
        <dbReference type="Proteomes" id="UP000029780"/>
    </source>
</evidence>
<evidence type="ECO:0000313" key="1">
    <source>
        <dbReference type="EMBL" id="ADB04122.1"/>
    </source>
</evidence>
<name>D2XAZ5_GBMV</name>
<dbReference type="KEGG" id="vg:8746593"/>
<evidence type="ECO:0008006" key="3">
    <source>
        <dbReference type="Google" id="ProtNLM"/>
    </source>
</evidence>
<accession>D2XAZ5</accession>
<dbReference type="RefSeq" id="YP_003407084.1">
    <property type="nucleotide sequence ID" value="NC_013756.1"/>
</dbReference>
<organismHost>
    <name type="scientific">Acanthamoeba</name>
    <dbReference type="NCBI Taxonomy" id="5754"/>
</organismHost>
<protein>
    <recommendedName>
        <fullName evidence="3">Ankyrin repeat-containing protein</fullName>
    </recommendedName>
</protein>
<proteinExistence type="predicted"/>
<dbReference type="Proteomes" id="UP000029780">
    <property type="component" value="Segment"/>
</dbReference>
<sequence length="210" mass="24610">MADINFAFMDGDVSQCEELRRKGEVLEFSHNDIREALLSGNLELVLWLITWYKEQWEHYCRNYYPLPNAIMGGNTKIADTVWEMSLLQPEEEKFSCDISLLGTQTPTEYALQSNNPEMLLWVEKHYPEASFQEKDLLNSMHQNHEDAISWVLENREVECSEELFLSAIECLCEKVAVRIVQNECKVKREHLEFARENGMKMLEQEISLLL</sequence>
<dbReference type="GeneID" id="8746593"/>
<gene>
    <name evidence="1" type="ORF">MAR_ORF356</name>
</gene>
<dbReference type="EMBL" id="GU071086">
    <property type="protein sequence ID" value="ADB04122.1"/>
    <property type="molecule type" value="Genomic_DNA"/>
</dbReference>
<dbReference type="SUPFAM" id="SSF140860">
    <property type="entry name" value="Pseudo ankyrin repeat-like"/>
    <property type="match status" value="1"/>
</dbReference>
<reference evidence="1 2" key="1">
    <citation type="journal article" date="2009" name="Proc. Natl. Acad. Sci. U.S.A.">
        <title>Giant Marseillevirus highlights the role of amoebae as a melting pot in emergence of chimeric microorganisms.</title>
        <authorList>
            <person name="Boyer M."/>
            <person name="Yutin N."/>
            <person name="Pagnier I."/>
            <person name="Barrassi L."/>
            <person name="Fournous G."/>
            <person name="Espinosa L."/>
            <person name="Robert C."/>
            <person name="Azza S."/>
            <person name="Sun S."/>
            <person name="Rossmann M.G."/>
            <person name="Suzan-Monti M."/>
            <person name="La Scola B."/>
            <person name="Koonin E.V."/>
            <person name="Raoult D."/>
        </authorList>
    </citation>
    <scope>NUCLEOTIDE SEQUENCE [LARGE SCALE GENOMIC DNA]</scope>
    <source>
        <strain evidence="1 2">T19</strain>
    </source>
</reference>
<keyword evidence="2" id="KW-1185">Reference proteome</keyword>
<organism evidence="1 2">
    <name type="scientific">Marseillevirus marseillevirus</name>
    <name type="common">GBM</name>
    <dbReference type="NCBI Taxonomy" id="694581"/>
    <lineage>
        <taxon>Viruses</taxon>
        <taxon>Varidnaviria</taxon>
        <taxon>Bamfordvirae</taxon>
        <taxon>Nucleocytoviricota</taxon>
        <taxon>Megaviricetes</taxon>
        <taxon>Pimascovirales</taxon>
        <taxon>Pimascovirales incertae sedis</taxon>
        <taxon>Marseilleviridae</taxon>
        <taxon>Marseillevirus</taxon>
        <taxon>Marseillevirus massiliense</taxon>
    </lineage>
</organism>
<dbReference type="OrthoDB" id="31713at10239"/>